<feature type="region of interest" description="Disordered" evidence="1">
    <location>
        <begin position="156"/>
        <end position="226"/>
    </location>
</feature>
<accession>U5CPF6</accession>
<evidence type="ECO:0000313" key="3">
    <source>
        <dbReference type="Proteomes" id="UP000017836"/>
    </source>
</evidence>
<dbReference type="Proteomes" id="UP000017836">
    <property type="component" value="Unassembled WGS sequence"/>
</dbReference>
<name>U5CPF6_AMBTC</name>
<dbReference type="AlphaFoldDB" id="U5CPF6"/>
<feature type="compositionally biased region" description="Basic and acidic residues" evidence="1">
    <location>
        <begin position="54"/>
        <end position="65"/>
    </location>
</feature>
<evidence type="ECO:0000256" key="1">
    <source>
        <dbReference type="SAM" id="MobiDB-lite"/>
    </source>
</evidence>
<gene>
    <name evidence="2" type="ORF">AMTR_s00032p00240420</name>
</gene>
<dbReference type="Gramene" id="ERN15031">
    <property type="protein sequence ID" value="ERN15031"/>
    <property type="gene ID" value="AMTR_s00032p00240420"/>
</dbReference>
<evidence type="ECO:0000313" key="2">
    <source>
        <dbReference type="EMBL" id="ERN15031.1"/>
    </source>
</evidence>
<keyword evidence="3" id="KW-1185">Reference proteome</keyword>
<dbReference type="EMBL" id="KI392518">
    <property type="protein sequence ID" value="ERN15031.1"/>
    <property type="molecule type" value="Genomic_DNA"/>
</dbReference>
<sequence>MLKKTGWVHLLRQGELLSGDRGVRRGEGRRDGIRVQWCRVEGVSNHKAKGRGKSIRDTTGRKEGVLQKGPRSGGTTGGKLKKRMKEGLGAGGGVDSKTGGRVQSGAGTSAVGERTPGGEEGRDREEPCIERLKEGGDMGAKGEELEKADLPVSLRSEEKTKWAGSEEEEATGVGREGGWGMEGADARTGERRERGDPGRGSLGWAGRLSDGDGCPKASDRWERKQRMRGPWWAAKRTGVQGWVGERAASTGATWTGVERRVTRLRKWVS</sequence>
<protein>
    <submittedName>
        <fullName evidence="2">Uncharacterized protein</fullName>
    </submittedName>
</protein>
<feature type="compositionally biased region" description="Basic and acidic residues" evidence="1">
    <location>
        <begin position="116"/>
        <end position="127"/>
    </location>
</feature>
<organism evidence="2 3">
    <name type="scientific">Amborella trichopoda</name>
    <dbReference type="NCBI Taxonomy" id="13333"/>
    <lineage>
        <taxon>Eukaryota</taxon>
        <taxon>Viridiplantae</taxon>
        <taxon>Streptophyta</taxon>
        <taxon>Embryophyta</taxon>
        <taxon>Tracheophyta</taxon>
        <taxon>Spermatophyta</taxon>
        <taxon>Magnoliopsida</taxon>
        <taxon>Amborellales</taxon>
        <taxon>Amborellaceae</taxon>
        <taxon>Amborella</taxon>
    </lineage>
</organism>
<dbReference type="HOGENOM" id="CLU_1035628_0_0_1"/>
<reference evidence="3" key="1">
    <citation type="journal article" date="2013" name="Science">
        <title>The Amborella genome and the evolution of flowering plants.</title>
        <authorList>
            <consortium name="Amborella Genome Project"/>
        </authorList>
    </citation>
    <scope>NUCLEOTIDE SEQUENCE [LARGE SCALE GENOMIC DNA]</scope>
</reference>
<feature type="compositionally biased region" description="Basic and acidic residues" evidence="1">
    <location>
        <begin position="184"/>
        <end position="197"/>
    </location>
</feature>
<feature type="region of interest" description="Disordered" evidence="1">
    <location>
        <begin position="45"/>
        <end position="127"/>
    </location>
</feature>
<proteinExistence type="predicted"/>